<feature type="repeat" description="TPR" evidence="3">
    <location>
        <begin position="555"/>
        <end position="588"/>
    </location>
</feature>
<dbReference type="InterPro" id="IPR019734">
    <property type="entry name" value="TPR_rpt"/>
</dbReference>
<dbReference type="SUPFAM" id="SSF48452">
    <property type="entry name" value="TPR-like"/>
    <property type="match status" value="5"/>
</dbReference>
<sequence>MADIKALLKDARKLIDEKNFKEAQECCKNILRKDKQNYFGLVLLGKSLEDSDQAPLAYQKAIASKPDHPLAWQGLANFYERIENDTNKIKLITVYNEMLNLQMEEEKTTEIITKLGQLGCALKSKESLKMLATYLSKDLPNTLFQTAEKQFIELLKADITSDEEAIPLILNVLQKMYKDDPRDSLEILQCKLIIQKPNLAAAVEEIISLSFFPSNVLLREWLCKQLCIKYVEKMSFCELNIEQHIDTISEGIMNSKYPSLLRSMICYDKGLYLEAYKQCVPLVNYQEADVTEATFIIKCTIMLKKWSVTQKLATNFMTKVKDQQFAVVLKRFLFLSLTKQQKWKQAINTAKDIAIDLMEPYELASLAECYIEANEPADHVLKHLETTDYYKQLQALLLQKQNKYDEVIKLLESSENSIEVYYLGKAYWEMKQYDKCLISLLKAAKLNPDHADTFLYLGHFYYHHKSDLQKAKKCYEKAHSLNAISMDIAKSLSEIYVKLQQKDADFELLSGLAKNISTTESWVNFRLGLHYLNKREWENAILNFRNVIKNNQNDTTAFECLADAYYSRGSYTSALRAYNKVMTLDPSKSAHCLTRIGHIYSLLTQYQEAISTFERVFTIEPYSFLALKGISETWMRVAKKKIEANMYGTARDCAQYAIDYITKALSKQSQYLCFWKLLADNLMFITKLPDKYSFVYMPQLSKEGGENLEITKKTKLEIIPQAIACYSHIAKQKQQVSSYDLALAYLTFYHETKKVVNCHIAFNLTLNCIKEGPTVWRNWNLLGKICLAIKKYEIAQHCFIKALSVTRKWSVAKIWCNLGTLYLKLKLYKLSNYCFSRGQSALPSHPHSWIGQGLIAEAIREEEAMDLFRHASRLGYHPESALGYADWVCRTLKNNKYKENSESKYEIEGLFAIPYAIDLVEWYCNFQPTDACAYNILGILQERFGLLRSAIQSYEKAFKYAEDENKNKILLNIGRIFVRMERYDEAIKIYKAITEASFDSTTGLALALYKKGLYEESYSVYDTALHWLSNEDAEKADLLVAMAGIVYMYKGADDAKTLLFHSIQIAQKKPTAHSLFAICSLGLIHSDQSLSKLALGELRKYEMESEYGFDIGFLKSYLSVCENNMDQAIKLLSDCLHDHPSNVLLWFCMAQYCLRSADTMAKVASCCAQKALCSAHYGEYDCDFGKILASASIAEHIAGDRVKAMLLAKQGLHKYPNQPEIWAALLFSLLSHNIWMENKTWLLGASGYMRKYLNMSRPLGRWVNLMEKKLGKTL</sequence>
<evidence type="ECO:0000313" key="4">
    <source>
        <dbReference type="EMBL" id="SOQ44303.1"/>
    </source>
</evidence>
<dbReference type="GO" id="GO:0006401">
    <property type="term" value="P:RNA catabolic process"/>
    <property type="evidence" value="ECO:0007669"/>
    <property type="project" value="InterPro"/>
</dbReference>
<evidence type="ECO:0000256" key="1">
    <source>
        <dbReference type="ARBA" id="ARBA00022737"/>
    </source>
</evidence>
<dbReference type="Pfam" id="PF13176">
    <property type="entry name" value="TPR_7"/>
    <property type="match status" value="1"/>
</dbReference>
<dbReference type="InterPro" id="IPR039226">
    <property type="entry name" value="Ski3/TTC37"/>
</dbReference>
<reference evidence="4" key="1">
    <citation type="submission" date="2016-07" db="EMBL/GenBank/DDBJ databases">
        <authorList>
            <person name="Bretaudeau A."/>
        </authorList>
    </citation>
    <scope>NUCLEOTIDE SEQUENCE</scope>
    <source>
        <strain evidence="4">Rice</strain>
        <tissue evidence="4">Whole body</tissue>
    </source>
</reference>
<protein>
    <submittedName>
        <fullName evidence="4">SFRICE_010156</fullName>
    </submittedName>
</protein>
<gene>
    <name evidence="4" type="ORF">SFRICE_010156</name>
</gene>
<dbReference type="AlphaFoldDB" id="A0A2H1VU05"/>
<dbReference type="PROSITE" id="PS50005">
    <property type="entry name" value="TPR"/>
    <property type="match status" value="4"/>
</dbReference>
<dbReference type="InterPro" id="IPR011990">
    <property type="entry name" value="TPR-like_helical_dom_sf"/>
</dbReference>
<dbReference type="Pfam" id="PF13181">
    <property type="entry name" value="TPR_8"/>
    <property type="match status" value="2"/>
</dbReference>
<dbReference type="SMART" id="SM00028">
    <property type="entry name" value="TPR"/>
    <property type="match status" value="10"/>
</dbReference>
<dbReference type="PANTHER" id="PTHR15704">
    <property type="entry name" value="SUPERKILLER 3 PROTEIN-RELATED"/>
    <property type="match status" value="1"/>
</dbReference>
<organism evidence="4">
    <name type="scientific">Spodoptera frugiperda</name>
    <name type="common">Fall armyworm</name>
    <dbReference type="NCBI Taxonomy" id="7108"/>
    <lineage>
        <taxon>Eukaryota</taxon>
        <taxon>Metazoa</taxon>
        <taxon>Ecdysozoa</taxon>
        <taxon>Arthropoda</taxon>
        <taxon>Hexapoda</taxon>
        <taxon>Insecta</taxon>
        <taxon>Pterygota</taxon>
        <taxon>Neoptera</taxon>
        <taxon>Endopterygota</taxon>
        <taxon>Lepidoptera</taxon>
        <taxon>Glossata</taxon>
        <taxon>Ditrysia</taxon>
        <taxon>Noctuoidea</taxon>
        <taxon>Noctuidae</taxon>
        <taxon>Amphipyrinae</taxon>
        <taxon>Spodoptera</taxon>
    </lineage>
</organism>
<feature type="repeat" description="TPR" evidence="3">
    <location>
        <begin position="967"/>
        <end position="1000"/>
    </location>
</feature>
<evidence type="ECO:0000256" key="2">
    <source>
        <dbReference type="ARBA" id="ARBA00022803"/>
    </source>
</evidence>
<feature type="repeat" description="TPR" evidence="3">
    <location>
        <begin position="590"/>
        <end position="623"/>
    </location>
</feature>
<evidence type="ECO:0000256" key="3">
    <source>
        <dbReference type="PROSITE-ProRule" id="PRU00339"/>
    </source>
</evidence>
<keyword evidence="1" id="KW-0677">Repeat</keyword>
<feature type="repeat" description="TPR" evidence="3">
    <location>
        <begin position="417"/>
        <end position="450"/>
    </location>
</feature>
<name>A0A2H1VU05_SPOFR</name>
<keyword evidence="2 3" id="KW-0802">TPR repeat</keyword>
<dbReference type="Gene3D" id="1.25.40.10">
    <property type="entry name" value="Tetratricopeptide repeat domain"/>
    <property type="match status" value="6"/>
</dbReference>
<accession>A0A2H1VU05</accession>
<proteinExistence type="predicted"/>
<dbReference type="EMBL" id="ODYU01004435">
    <property type="protein sequence ID" value="SOQ44303.1"/>
    <property type="molecule type" value="Genomic_DNA"/>
</dbReference>
<dbReference type="Pfam" id="PF12895">
    <property type="entry name" value="ANAPC3"/>
    <property type="match status" value="1"/>
</dbReference>
<dbReference type="PANTHER" id="PTHR15704:SF7">
    <property type="entry name" value="SUPERKILLER COMPLEX PROTEIN 3"/>
    <property type="match status" value="1"/>
</dbReference>
<dbReference type="GO" id="GO:0055087">
    <property type="term" value="C:Ski complex"/>
    <property type="evidence" value="ECO:0007669"/>
    <property type="project" value="InterPro"/>
</dbReference>